<evidence type="ECO:0000256" key="5">
    <source>
        <dbReference type="ARBA" id="ARBA00022737"/>
    </source>
</evidence>
<dbReference type="PROSITE" id="PS51873">
    <property type="entry name" value="TRIAD"/>
    <property type="match status" value="1"/>
</dbReference>
<feature type="compositionally biased region" description="Acidic residues" evidence="9">
    <location>
        <begin position="104"/>
        <end position="119"/>
    </location>
</feature>
<keyword evidence="6" id="KW-0863">Zinc-finger</keyword>
<feature type="domain" description="RING-type" evidence="10">
    <location>
        <begin position="42"/>
        <end position="312"/>
    </location>
</feature>
<evidence type="ECO:0000256" key="6">
    <source>
        <dbReference type="ARBA" id="ARBA00022771"/>
    </source>
</evidence>
<name>A0A1Y6LGM1_ZYMTR</name>
<gene>
    <name evidence="11" type="ORF">ZT1A5_G3988</name>
</gene>
<dbReference type="InterPro" id="IPR044066">
    <property type="entry name" value="TRIAD_supradom"/>
</dbReference>
<evidence type="ECO:0000313" key="12">
    <source>
        <dbReference type="Proteomes" id="UP000215453"/>
    </source>
</evidence>
<keyword evidence="4" id="KW-0479">Metal-binding</keyword>
<evidence type="ECO:0000256" key="4">
    <source>
        <dbReference type="ARBA" id="ARBA00022723"/>
    </source>
</evidence>
<organism evidence="11 12">
    <name type="scientific">Zymoseptoria tritici ST99CH_1A5</name>
    <dbReference type="NCBI Taxonomy" id="1276529"/>
    <lineage>
        <taxon>Eukaryota</taxon>
        <taxon>Fungi</taxon>
        <taxon>Dikarya</taxon>
        <taxon>Ascomycota</taxon>
        <taxon>Pezizomycotina</taxon>
        <taxon>Dothideomycetes</taxon>
        <taxon>Dothideomycetidae</taxon>
        <taxon>Mycosphaerellales</taxon>
        <taxon>Mycosphaerellaceae</taxon>
        <taxon>Zymoseptoria</taxon>
    </lineage>
</organism>
<sequence length="312" mass="35483">MARSRPAIYRKCSKPNDTRRATKPTAGGSEPPPTKKVKTKPDTYQCTSCLSRRAAKAFPNSNPSIECQHLINTCTVCLRKWVQAQVEQGKTVVVPGDKQKEKEDGGEEEEEDEEEDEEEKTVLGIRCPECEKVMKSFDVRIAGTDKVFKRFDELERRHIGDSTPNWRWCLNPACDAGQSHEAKRIPSPKKKSRFGKKWFGYAVEPHGVEDKCVCVKCGAVACVVCDRPWHEGEKCAEYQERVKGRVEEEDQTLELIRKETKKCPNPKCGKAIEKNGGCPSMICYVCQINFCWNCLEEYKGQEFCACRRPNPH</sequence>
<reference evidence="11 12" key="1">
    <citation type="submission" date="2016-10" db="EMBL/GenBank/DDBJ databases">
        <authorList>
            <person name="Varghese N."/>
        </authorList>
    </citation>
    <scope>NUCLEOTIDE SEQUENCE [LARGE SCALE GENOMIC DNA]</scope>
</reference>
<dbReference type="GO" id="GO:0016567">
    <property type="term" value="P:protein ubiquitination"/>
    <property type="evidence" value="ECO:0007669"/>
    <property type="project" value="InterPro"/>
</dbReference>
<comment type="catalytic activity">
    <reaction evidence="1">
        <text>[E2 ubiquitin-conjugating enzyme]-S-ubiquitinyl-L-cysteine + [acceptor protein]-L-lysine = [E2 ubiquitin-conjugating enzyme]-L-cysteine + [acceptor protein]-N(6)-ubiquitinyl-L-lysine.</text>
        <dbReference type="EC" id="2.3.2.31"/>
    </reaction>
</comment>
<evidence type="ECO:0000256" key="3">
    <source>
        <dbReference type="ARBA" id="ARBA00022679"/>
    </source>
</evidence>
<evidence type="ECO:0000256" key="8">
    <source>
        <dbReference type="ARBA" id="ARBA00022833"/>
    </source>
</evidence>
<dbReference type="GO" id="GO:0061630">
    <property type="term" value="F:ubiquitin protein ligase activity"/>
    <property type="evidence" value="ECO:0007669"/>
    <property type="project" value="UniProtKB-EC"/>
</dbReference>
<dbReference type="Proteomes" id="UP000215453">
    <property type="component" value="Chromosome 3"/>
</dbReference>
<dbReference type="SMART" id="SM00647">
    <property type="entry name" value="IBR"/>
    <property type="match status" value="2"/>
</dbReference>
<dbReference type="CDD" id="cd20335">
    <property type="entry name" value="BRcat_RBR"/>
    <property type="match status" value="1"/>
</dbReference>
<evidence type="ECO:0000256" key="7">
    <source>
        <dbReference type="ARBA" id="ARBA00022786"/>
    </source>
</evidence>
<dbReference type="EC" id="2.3.2.31" evidence="2"/>
<dbReference type="EMBL" id="LT882678">
    <property type="protein sequence ID" value="SMY22548.1"/>
    <property type="molecule type" value="Genomic_DNA"/>
</dbReference>
<dbReference type="AlphaFoldDB" id="A0A1Y6LGM1"/>
<keyword evidence="8" id="KW-0862">Zinc</keyword>
<proteinExistence type="predicted"/>
<evidence type="ECO:0000313" key="11">
    <source>
        <dbReference type="EMBL" id="SMY22548.1"/>
    </source>
</evidence>
<dbReference type="Gene3D" id="1.20.120.1750">
    <property type="match status" value="1"/>
</dbReference>
<dbReference type="PANTHER" id="PTHR11685">
    <property type="entry name" value="RBR FAMILY RING FINGER AND IBR DOMAIN-CONTAINING"/>
    <property type="match status" value="1"/>
</dbReference>
<evidence type="ECO:0000256" key="1">
    <source>
        <dbReference type="ARBA" id="ARBA00001798"/>
    </source>
</evidence>
<feature type="region of interest" description="Disordered" evidence="9">
    <location>
        <begin position="94"/>
        <end position="119"/>
    </location>
</feature>
<dbReference type="GO" id="GO:0008270">
    <property type="term" value="F:zinc ion binding"/>
    <property type="evidence" value="ECO:0007669"/>
    <property type="project" value="UniProtKB-KW"/>
</dbReference>
<protein>
    <recommendedName>
        <fullName evidence="2">RBR-type E3 ubiquitin transferase</fullName>
        <ecNumber evidence="2">2.3.2.31</ecNumber>
    </recommendedName>
</protein>
<keyword evidence="7" id="KW-0833">Ubl conjugation pathway</keyword>
<dbReference type="InterPro" id="IPR031127">
    <property type="entry name" value="E3_UB_ligase_RBR"/>
</dbReference>
<keyword evidence="5" id="KW-0677">Repeat</keyword>
<evidence type="ECO:0000259" key="10">
    <source>
        <dbReference type="PROSITE" id="PS51873"/>
    </source>
</evidence>
<dbReference type="InterPro" id="IPR002867">
    <property type="entry name" value="IBR_dom"/>
</dbReference>
<dbReference type="Pfam" id="PF01485">
    <property type="entry name" value="IBR"/>
    <property type="match status" value="2"/>
</dbReference>
<feature type="region of interest" description="Disordered" evidence="9">
    <location>
        <begin position="1"/>
        <end position="41"/>
    </location>
</feature>
<evidence type="ECO:0000256" key="9">
    <source>
        <dbReference type="SAM" id="MobiDB-lite"/>
    </source>
</evidence>
<evidence type="ECO:0000256" key="2">
    <source>
        <dbReference type="ARBA" id="ARBA00012251"/>
    </source>
</evidence>
<keyword evidence="3" id="KW-0808">Transferase</keyword>
<accession>A0A1Y6LGM1</accession>
<dbReference type="SUPFAM" id="SSF57850">
    <property type="entry name" value="RING/U-box"/>
    <property type="match status" value="2"/>
</dbReference>